<reference evidence="3 4" key="1">
    <citation type="journal article" date="2014" name="Antonie Van Leeuwenhoek">
        <title>Hyphomonas beringensis sp. nov. and Hyphomonas chukchiensis sp. nov., isolated from surface seawater of the Bering Sea and Chukchi Sea.</title>
        <authorList>
            <person name="Li C."/>
            <person name="Lai Q."/>
            <person name="Li G."/>
            <person name="Dong C."/>
            <person name="Wang J."/>
            <person name="Liao Y."/>
            <person name="Shao Z."/>
        </authorList>
    </citation>
    <scope>NUCLEOTIDE SEQUENCE [LARGE SCALE GENOMIC DNA]</scope>
    <source>
        <strain evidence="3 4">VP2</strain>
    </source>
</reference>
<dbReference type="Gene3D" id="1.20.140.160">
    <property type="match status" value="1"/>
</dbReference>
<comment type="caution">
    <text evidence="3">The sequence shown here is derived from an EMBL/GenBank/DDBJ whole genome shotgun (WGS) entry which is preliminary data.</text>
</comment>
<dbReference type="RefSeq" id="WP_051597340.1">
    <property type="nucleotide sequence ID" value="NZ_ARYJ01000002.1"/>
</dbReference>
<name>A0A059FIN0_9PROT</name>
<accession>A0A059FIN0</accession>
<proteinExistence type="predicted"/>
<dbReference type="GO" id="GO:0000160">
    <property type="term" value="P:phosphorelay signal transduction system"/>
    <property type="evidence" value="ECO:0007669"/>
    <property type="project" value="InterPro"/>
</dbReference>
<dbReference type="AlphaFoldDB" id="A0A059FIN0"/>
<dbReference type="PATRIC" id="fig|1280952.3.peg.825"/>
<evidence type="ECO:0000313" key="3">
    <source>
        <dbReference type="EMBL" id="KCZ90396.1"/>
    </source>
</evidence>
<dbReference type="Proteomes" id="UP000024816">
    <property type="component" value="Unassembled WGS sequence"/>
</dbReference>
<organism evidence="3 4">
    <name type="scientific">Hyphomonas jannaschiana VP2</name>
    <dbReference type="NCBI Taxonomy" id="1280952"/>
    <lineage>
        <taxon>Bacteria</taxon>
        <taxon>Pseudomonadati</taxon>
        <taxon>Pseudomonadota</taxon>
        <taxon>Alphaproteobacteria</taxon>
        <taxon>Hyphomonadales</taxon>
        <taxon>Hyphomonadaceae</taxon>
        <taxon>Hyphomonas</taxon>
    </lineage>
</organism>
<comment type="caution">
    <text evidence="1">Lacks conserved residue(s) required for the propagation of feature annotation.</text>
</comment>
<dbReference type="InterPro" id="IPR053866">
    <property type="entry name" value="PhyR_sigma2"/>
</dbReference>
<evidence type="ECO:0000256" key="1">
    <source>
        <dbReference type="PROSITE-ProRule" id="PRU00169"/>
    </source>
</evidence>
<dbReference type="InterPro" id="IPR001789">
    <property type="entry name" value="Sig_transdc_resp-reg_receiver"/>
</dbReference>
<sequence length="252" mass="27790">MLYELVTKELPYLRRYARVISGNQMTGDLCVETLLLEHVITPQASDAHLPKDRIELFALLDEILVNLAPAPSLTEPNTAFQRLSFLSRRALFLTAVEQLDPTAVEMILKVRPHDLTVIMNETEKRLASSLATDVLIVKGTGRIALQLQEIVESLGHRIIAQANTRGDAVREARATRPGLMLVESQLADGSSGFGALDDIRKFHKAPSIVITSLQDRMRIGRDNEPAFLVSTPLQVDHVKSVICRALLAVIAG</sequence>
<evidence type="ECO:0000259" key="2">
    <source>
        <dbReference type="PROSITE" id="PS50110"/>
    </source>
</evidence>
<dbReference type="PROSITE" id="PS50110">
    <property type="entry name" value="RESPONSE_REGULATORY"/>
    <property type="match status" value="1"/>
</dbReference>
<dbReference type="eggNOG" id="COG0784">
    <property type="taxonomic scope" value="Bacteria"/>
</dbReference>
<dbReference type="Pfam" id="PF22029">
    <property type="entry name" value="PhyR_sigma2"/>
    <property type="match status" value="1"/>
</dbReference>
<dbReference type="SUPFAM" id="SSF52172">
    <property type="entry name" value="CheY-like"/>
    <property type="match status" value="1"/>
</dbReference>
<evidence type="ECO:0000313" key="4">
    <source>
        <dbReference type="Proteomes" id="UP000024816"/>
    </source>
</evidence>
<protein>
    <submittedName>
        <fullName evidence="3">Two-component response regulator</fullName>
    </submittedName>
</protein>
<keyword evidence="4" id="KW-1185">Reference proteome</keyword>
<dbReference type="EMBL" id="ARYJ01000002">
    <property type="protein sequence ID" value="KCZ90396.1"/>
    <property type="molecule type" value="Genomic_DNA"/>
</dbReference>
<dbReference type="OrthoDB" id="9786101at2"/>
<feature type="domain" description="Response regulatory" evidence="2">
    <location>
        <begin position="133"/>
        <end position="246"/>
    </location>
</feature>
<gene>
    <name evidence="3" type="ORF">HJA_04176</name>
</gene>
<dbReference type="Gene3D" id="3.40.50.2300">
    <property type="match status" value="1"/>
</dbReference>
<dbReference type="InterPro" id="IPR011006">
    <property type="entry name" value="CheY-like_superfamily"/>
</dbReference>
<dbReference type="STRING" id="1280952.HJA_04176"/>